<keyword evidence="1" id="KW-0472">Membrane</keyword>
<feature type="transmembrane region" description="Helical" evidence="1">
    <location>
        <begin position="51"/>
        <end position="75"/>
    </location>
</feature>
<organism evidence="2 3">
    <name type="scientific">Candidatus Uhrbacteria bacterium GW2011_GWF2_44_350</name>
    <dbReference type="NCBI Taxonomy" id="1619000"/>
    <lineage>
        <taxon>Bacteria</taxon>
        <taxon>Candidatus Uhriibacteriota</taxon>
    </lineage>
</organism>
<sequence>MKNLNISQPAIRGLLHAAGAILYIFAISLFLDKGEAFFGSNLPNLFGPILILSLLVVSAAIMAILFFLKPVMLLIEKQSREAVLLLAFTMGWFVFLVAALFLVVALF</sequence>
<evidence type="ECO:0000256" key="1">
    <source>
        <dbReference type="SAM" id="Phobius"/>
    </source>
</evidence>
<reference evidence="2 3" key="1">
    <citation type="journal article" date="2015" name="Nature">
        <title>rRNA introns, odd ribosomes, and small enigmatic genomes across a large radiation of phyla.</title>
        <authorList>
            <person name="Brown C.T."/>
            <person name="Hug L.A."/>
            <person name="Thomas B.C."/>
            <person name="Sharon I."/>
            <person name="Castelle C.J."/>
            <person name="Singh A."/>
            <person name="Wilkins M.J."/>
            <person name="Williams K.H."/>
            <person name="Banfield J.F."/>
        </authorList>
    </citation>
    <scope>NUCLEOTIDE SEQUENCE [LARGE SCALE GENOMIC DNA]</scope>
</reference>
<dbReference type="AlphaFoldDB" id="A0A0G1JCS1"/>
<dbReference type="Proteomes" id="UP000034154">
    <property type="component" value="Unassembled WGS sequence"/>
</dbReference>
<gene>
    <name evidence="2" type="ORF">UW63_C0059G0001</name>
</gene>
<accession>A0A0G1JCS1</accession>
<name>A0A0G1JCS1_9BACT</name>
<evidence type="ECO:0000313" key="3">
    <source>
        <dbReference type="Proteomes" id="UP000034154"/>
    </source>
</evidence>
<protein>
    <submittedName>
        <fullName evidence="2">Uncharacterized protein</fullName>
    </submittedName>
</protein>
<keyword evidence="1" id="KW-1133">Transmembrane helix</keyword>
<comment type="caution">
    <text evidence="2">The sequence shown here is derived from an EMBL/GenBank/DDBJ whole genome shotgun (WGS) entry which is preliminary data.</text>
</comment>
<dbReference type="EMBL" id="LCJB01000059">
    <property type="protein sequence ID" value="KKT69446.1"/>
    <property type="molecule type" value="Genomic_DNA"/>
</dbReference>
<keyword evidence="1" id="KW-0812">Transmembrane</keyword>
<evidence type="ECO:0000313" key="2">
    <source>
        <dbReference type="EMBL" id="KKT69446.1"/>
    </source>
</evidence>
<feature type="transmembrane region" description="Helical" evidence="1">
    <location>
        <begin position="82"/>
        <end position="106"/>
    </location>
</feature>
<proteinExistence type="predicted"/>
<feature type="transmembrane region" description="Helical" evidence="1">
    <location>
        <begin position="12"/>
        <end position="31"/>
    </location>
</feature>